<comment type="pathway">
    <text evidence="1 7">Pyrimidine metabolism; UMP biosynthesis via de novo pathway; UMP from orotate: step 1/2.</text>
</comment>
<protein>
    <recommendedName>
        <fullName evidence="2 7">Orotate phosphoribosyltransferase</fullName>
        <shortName evidence="7">OPRT</shortName>
        <shortName evidence="7">OPRTase</shortName>
        <ecNumber evidence="2 7">2.4.2.10</ecNumber>
    </recommendedName>
</protein>
<comment type="caution">
    <text evidence="9">The sequence shown here is derived from an EMBL/GenBank/DDBJ whole genome shotgun (WGS) entry which is preliminary data.</text>
</comment>
<comment type="cofactor">
    <cofactor evidence="7">
        <name>Mg(2+)</name>
        <dbReference type="ChEBI" id="CHEBI:18420"/>
    </cofactor>
</comment>
<feature type="binding site" description="in other chain" evidence="7">
    <location>
        <begin position="427"/>
        <end position="435"/>
    </location>
    <ligand>
        <name>5-phospho-alpha-D-ribose 1-diphosphate</name>
        <dbReference type="ChEBI" id="CHEBI:58017"/>
        <note>ligand shared between dimeric partners</note>
    </ligand>
</feature>
<gene>
    <name evidence="7" type="primary">pyrE</name>
    <name evidence="9" type="ORF">VB739_10875</name>
</gene>
<accession>A0ABU5SX28</accession>
<dbReference type="CDD" id="cd06223">
    <property type="entry name" value="PRTases_typeI"/>
    <property type="match status" value="1"/>
</dbReference>
<dbReference type="InterPro" id="IPR023031">
    <property type="entry name" value="OPRT"/>
</dbReference>
<dbReference type="Proteomes" id="UP001302329">
    <property type="component" value="Unassembled WGS sequence"/>
</dbReference>
<evidence type="ECO:0000256" key="7">
    <source>
        <dbReference type="HAMAP-Rule" id="MF_01208"/>
    </source>
</evidence>
<comment type="catalytic activity">
    <reaction evidence="7">
        <text>orotidine 5'-phosphate + diphosphate = orotate + 5-phospho-alpha-D-ribose 1-diphosphate</text>
        <dbReference type="Rhea" id="RHEA:10380"/>
        <dbReference type="ChEBI" id="CHEBI:30839"/>
        <dbReference type="ChEBI" id="CHEBI:33019"/>
        <dbReference type="ChEBI" id="CHEBI:57538"/>
        <dbReference type="ChEBI" id="CHEBI:58017"/>
        <dbReference type="EC" id="2.4.2.10"/>
    </reaction>
</comment>
<evidence type="ECO:0000256" key="3">
    <source>
        <dbReference type="ARBA" id="ARBA00022676"/>
    </source>
</evidence>
<comment type="caution">
    <text evidence="7">Lacks conserved residue(s) required for the propagation of feature annotation.</text>
</comment>
<dbReference type="InterPro" id="IPR029057">
    <property type="entry name" value="PRTase-like"/>
</dbReference>
<feature type="binding site" evidence="7">
    <location>
        <position position="401"/>
    </location>
    <ligand>
        <name>5-phospho-alpha-D-ribose 1-diphosphate</name>
        <dbReference type="ChEBI" id="CHEBI:58017"/>
        <note>ligand shared between dimeric partners</note>
    </ligand>
</feature>
<comment type="similarity">
    <text evidence="7">Belongs to the purine/pyrimidine phosphoribosyltransferase family. PyrE subfamily.</text>
</comment>
<keyword evidence="7" id="KW-0460">Magnesium</keyword>
<evidence type="ECO:0000256" key="6">
    <source>
        <dbReference type="ARBA" id="ARBA00023239"/>
    </source>
</evidence>
<proteinExistence type="inferred from homology"/>
<keyword evidence="10" id="KW-1185">Reference proteome</keyword>
<feature type="binding site" evidence="7">
    <location>
        <position position="405"/>
    </location>
    <ligand>
        <name>5-phospho-alpha-D-ribose 1-diphosphate</name>
        <dbReference type="ChEBI" id="CHEBI:58017"/>
        <note>ligand shared between dimeric partners</note>
    </ligand>
</feature>
<dbReference type="HAMAP" id="MF_01208">
    <property type="entry name" value="PyrE"/>
    <property type="match status" value="1"/>
</dbReference>
<dbReference type="GO" id="GO:0004588">
    <property type="term" value="F:orotate phosphoribosyltransferase activity"/>
    <property type="evidence" value="ECO:0007669"/>
    <property type="project" value="UniProtKB-EC"/>
</dbReference>
<dbReference type="SUPFAM" id="SSF51366">
    <property type="entry name" value="Ribulose-phoshate binding barrel"/>
    <property type="match status" value="1"/>
</dbReference>
<dbReference type="NCBIfam" id="NF004034">
    <property type="entry name" value="PRK05500.1"/>
    <property type="match status" value="1"/>
</dbReference>
<dbReference type="InterPro" id="IPR000836">
    <property type="entry name" value="PRTase_dom"/>
</dbReference>
<keyword evidence="3 7" id="KW-0328">Glycosyltransferase</keyword>
<comment type="function">
    <text evidence="7">Catalyzes the transfer of a ribosyl phosphate group from 5-phosphoribose 1-diphosphate to orotate, leading to the formation of orotidine monophosphate (OMP).</text>
</comment>
<sequence>MGFFVRLTDAIAARQSLLVTGLDPNPEMLQAWAHRRGMGGRSFLSQARYWIKAVVEATADHVCAYKPSLGFYQALGPVGLELLREVRELVPLDIPLIIDAKHGDLNSSSALAHYLFRELGADGVTLSPLAGQDIAAPFLLYPEKAVVITCHSSNAAARVLQHHPDENDPLYLRIVRECQLWATPDQLLLEVGTSDPAILARVRQEAPERFLILRSLWSEEDRLDALLEAGLSPSADGLLMPLPQNLLVEDDIAERSAALKQRISERRDRWLERRARDQSDVCSLWLPGRQPEGGAGLGAASNGDGESGGAGDPLASLIVDLFDIGCLLFGDYVQASGAVFNYYVDLRQIISDPNLFHRVLHAYAGQLGELAFDRIAGIPYGSLPTATGLSLQLHKPLLYPRKEVKAHGARRLIEGDFEEGDRVVVVDDILITGTSVLEGIAKLESSGLEVEDVVVFIDHGGQADTSARQRLAKGGYRCHAVLDIPRITGVLHAAGRLSDGQAATLGFAPPARALGVEGLLASS</sequence>
<dbReference type="SMART" id="SM00934">
    <property type="entry name" value="OMPdecase"/>
    <property type="match status" value="1"/>
</dbReference>
<dbReference type="SUPFAM" id="SSF53271">
    <property type="entry name" value="PRTase-like"/>
    <property type="match status" value="1"/>
</dbReference>
<dbReference type="PANTHER" id="PTHR19278">
    <property type="entry name" value="OROTATE PHOSPHORIBOSYLTRANSFERASE"/>
    <property type="match status" value="1"/>
</dbReference>
<dbReference type="GO" id="GO:0004590">
    <property type="term" value="F:orotidine-5'-phosphate decarboxylase activity"/>
    <property type="evidence" value="ECO:0007669"/>
    <property type="project" value="UniProtKB-EC"/>
</dbReference>
<evidence type="ECO:0000256" key="4">
    <source>
        <dbReference type="ARBA" id="ARBA00022679"/>
    </source>
</evidence>
<feature type="binding site" evidence="7">
    <location>
        <position position="407"/>
    </location>
    <ligand>
        <name>5-phospho-alpha-D-ribose 1-diphosphate</name>
        <dbReference type="ChEBI" id="CHEBI:58017"/>
        <note>ligand shared between dimeric partners</note>
    </ligand>
</feature>
<dbReference type="Gene3D" id="3.20.20.70">
    <property type="entry name" value="Aldolase class I"/>
    <property type="match status" value="1"/>
</dbReference>
<dbReference type="InterPro" id="IPR013785">
    <property type="entry name" value="Aldolase_TIM"/>
</dbReference>
<dbReference type="RefSeq" id="WP_323357075.1">
    <property type="nucleotide sequence ID" value="NZ_JAYGHY010000035.1"/>
</dbReference>
<evidence type="ECO:0000256" key="2">
    <source>
        <dbReference type="ARBA" id="ARBA00011971"/>
    </source>
</evidence>
<dbReference type="PANTHER" id="PTHR19278:SF9">
    <property type="entry name" value="URIDINE 5'-MONOPHOSPHATE SYNTHASE"/>
    <property type="match status" value="1"/>
</dbReference>
<comment type="subunit">
    <text evidence="7">Homodimer.</text>
</comment>
<dbReference type="Pfam" id="PF00156">
    <property type="entry name" value="Pribosyltran"/>
    <property type="match status" value="1"/>
</dbReference>
<evidence type="ECO:0000259" key="8">
    <source>
        <dbReference type="SMART" id="SM00934"/>
    </source>
</evidence>
<dbReference type="InterPro" id="IPR004467">
    <property type="entry name" value="Or_phspho_trans_dom"/>
</dbReference>
<evidence type="ECO:0000256" key="5">
    <source>
        <dbReference type="ARBA" id="ARBA00022975"/>
    </source>
</evidence>
<dbReference type="NCBIfam" id="TIGR00336">
    <property type="entry name" value="pyrE"/>
    <property type="match status" value="1"/>
</dbReference>
<organism evidence="9 10">
    <name type="scientific">Cyanobium gracile UHCC 0281</name>
    <dbReference type="NCBI Taxonomy" id="3110309"/>
    <lineage>
        <taxon>Bacteria</taxon>
        <taxon>Bacillati</taxon>
        <taxon>Cyanobacteriota</taxon>
        <taxon>Cyanophyceae</taxon>
        <taxon>Synechococcales</taxon>
        <taxon>Prochlorococcaceae</taxon>
        <taxon>Cyanobium</taxon>
    </lineage>
</organism>
<dbReference type="EMBL" id="JAYGHY010000035">
    <property type="protein sequence ID" value="MEA5443053.1"/>
    <property type="molecule type" value="Genomic_DNA"/>
</dbReference>
<reference evidence="9 10" key="1">
    <citation type="submission" date="2023-12" db="EMBL/GenBank/DDBJ databases">
        <title>Baltic Sea Cyanobacteria.</title>
        <authorList>
            <person name="Delbaje E."/>
            <person name="Fewer D.P."/>
            <person name="Shishido T.K."/>
        </authorList>
    </citation>
    <scope>NUCLEOTIDE SEQUENCE [LARGE SCALE GENOMIC DNA]</scope>
    <source>
        <strain evidence="9 10">UHCC 0281</strain>
    </source>
</reference>
<evidence type="ECO:0000256" key="1">
    <source>
        <dbReference type="ARBA" id="ARBA00004889"/>
    </source>
</evidence>
<keyword evidence="6 9" id="KW-0456">Lyase</keyword>
<dbReference type="Gene3D" id="3.40.50.2020">
    <property type="match status" value="1"/>
</dbReference>
<evidence type="ECO:0000313" key="10">
    <source>
        <dbReference type="Proteomes" id="UP001302329"/>
    </source>
</evidence>
<keyword evidence="5 7" id="KW-0665">Pyrimidine biosynthesis</keyword>
<dbReference type="InterPro" id="IPR011060">
    <property type="entry name" value="RibuloseP-bd_barrel"/>
</dbReference>
<dbReference type="InterPro" id="IPR001754">
    <property type="entry name" value="OMPdeCOase_dom"/>
</dbReference>
<feature type="binding site" description="in other chain" evidence="7">
    <location>
        <position position="402"/>
    </location>
    <ligand>
        <name>5-phospho-alpha-D-ribose 1-diphosphate</name>
        <dbReference type="ChEBI" id="CHEBI:58017"/>
        <note>ligand shared between dimeric partners</note>
    </ligand>
</feature>
<name>A0ABU5SX28_9CYAN</name>
<feature type="domain" description="Orotidine 5'-phosphate decarboxylase" evidence="8">
    <location>
        <begin position="17"/>
        <end position="229"/>
    </location>
</feature>
<keyword evidence="4 7" id="KW-0808">Transferase</keyword>
<evidence type="ECO:0000313" key="9">
    <source>
        <dbReference type="EMBL" id="MEA5443053.1"/>
    </source>
</evidence>
<dbReference type="EC" id="2.4.2.10" evidence="2 7"/>